<evidence type="ECO:0000256" key="1">
    <source>
        <dbReference type="SAM" id="MobiDB-lite"/>
    </source>
</evidence>
<feature type="region of interest" description="Disordered" evidence="1">
    <location>
        <begin position="13"/>
        <end position="42"/>
    </location>
</feature>
<dbReference type="AlphaFoldDB" id="A0AAV7M8J9"/>
<protein>
    <submittedName>
        <fullName evidence="2">Uncharacterized protein</fullName>
    </submittedName>
</protein>
<name>A0AAV7M8J9_PLEWA</name>
<proteinExistence type="predicted"/>
<evidence type="ECO:0000313" key="3">
    <source>
        <dbReference type="Proteomes" id="UP001066276"/>
    </source>
</evidence>
<gene>
    <name evidence="2" type="ORF">NDU88_004560</name>
</gene>
<organism evidence="2 3">
    <name type="scientific">Pleurodeles waltl</name>
    <name type="common">Iberian ribbed newt</name>
    <dbReference type="NCBI Taxonomy" id="8319"/>
    <lineage>
        <taxon>Eukaryota</taxon>
        <taxon>Metazoa</taxon>
        <taxon>Chordata</taxon>
        <taxon>Craniata</taxon>
        <taxon>Vertebrata</taxon>
        <taxon>Euteleostomi</taxon>
        <taxon>Amphibia</taxon>
        <taxon>Batrachia</taxon>
        <taxon>Caudata</taxon>
        <taxon>Salamandroidea</taxon>
        <taxon>Salamandridae</taxon>
        <taxon>Pleurodelinae</taxon>
        <taxon>Pleurodeles</taxon>
    </lineage>
</organism>
<dbReference type="EMBL" id="JANPWB010000014">
    <property type="protein sequence ID" value="KAJ1099459.1"/>
    <property type="molecule type" value="Genomic_DNA"/>
</dbReference>
<feature type="compositionally biased region" description="Basic and acidic residues" evidence="1">
    <location>
        <begin position="19"/>
        <end position="34"/>
    </location>
</feature>
<evidence type="ECO:0000313" key="2">
    <source>
        <dbReference type="EMBL" id="KAJ1099459.1"/>
    </source>
</evidence>
<keyword evidence="3" id="KW-1185">Reference proteome</keyword>
<reference evidence="2" key="1">
    <citation type="journal article" date="2022" name="bioRxiv">
        <title>Sequencing and chromosome-scale assembly of the giantPleurodeles waltlgenome.</title>
        <authorList>
            <person name="Brown T."/>
            <person name="Elewa A."/>
            <person name="Iarovenko S."/>
            <person name="Subramanian E."/>
            <person name="Araus A.J."/>
            <person name="Petzold A."/>
            <person name="Susuki M."/>
            <person name="Suzuki K.-i.T."/>
            <person name="Hayashi T."/>
            <person name="Toyoda A."/>
            <person name="Oliveira C."/>
            <person name="Osipova E."/>
            <person name="Leigh N.D."/>
            <person name="Simon A."/>
            <person name="Yun M.H."/>
        </authorList>
    </citation>
    <scope>NUCLEOTIDE SEQUENCE</scope>
    <source>
        <strain evidence="2">20211129_DDA</strain>
        <tissue evidence="2">Liver</tissue>
    </source>
</reference>
<dbReference type="Proteomes" id="UP001066276">
    <property type="component" value="Chromosome 10"/>
</dbReference>
<sequence>MLSRVCGALPGNGQWSFRKPREGLRPPKHHDQGGLRRMGQAVGSTQRTAGPFELEQSVTIFDRGTLHILRIRHSPLEEGRGEVERACCHALPDLESCLGALPVSATNVLVLGFLLIPPILPLPSCLPVASRVRLLLLVTGVCIALHQILH</sequence>
<comment type="caution">
    <text evidence="2">The sequence shown here is derived from an EMBL/GenBank/DDBJ whole genome shotgun (WGS) entry which is preliminary data.</text>
</comment>
<accession>A0AAV7M8J9</accession>